<dbReference type="PANTHER" id="PTHR39136">
    <property type="entry name" value="ALTERED INHERITANCE OF MITOCHONDRIA PROTEIN 11"/>
    <property type="match status" value="1"/>
</dbReference>
<dbReference type="GO" id="GO:0005739">
    <property type="term" value="C:mitochondrion"/>
    <property type="evidence" value="ECO:0007669"/>
    <property type="project" value="TreeGrafter"/>
</dbReference>
<evidence type="ECO:0000256" key="2">
    <source>
        <dbReference type="ARBA" id="ARBA00022989"/>
    </source>
</evidence>
<dbReference type="InterPro" id="IPR038814">
    <property type="entry name" value="AIM11"/>
</dbReference>
<evidence type="ECO:0000313" key="7">
    <source>
        <dbReference type="Proteomes" id="UP000250266"/>
    </source>
</evidence>
<dbReference type="Proteomes" id="UP000250266">
    <property type="component" value="Unassembled WGS sequence"/>
</dbReference>
<evidence type="ECO:0000256" key="4">
    <source>
        <dbReference type="RuleBase" id="RU367098"/>
    </source>
</evidence>
<proteinExistence type="inferred from homology"/>
<evidence type="ECO:0000256" key="3">
    <source>
        <dbReference type="ARBA" id="ARBA00023136"/>
    </source>
</evidence>
<keyword evidence="7" id="KW-1185">Reference proteome</keyword>
<evidence type="ECO:0000256" key="1">
    <source>
        <dbReference type="ARBA" id="ARBA00022692"/>
    </source>
</evidence>
<keyword evidence="1 4" id="KW-0812">Transmembrane</keyword>
<feature type="transmembrane region" description="Helical" evidence="4">
    <location>
        <begin position="35"/>
        <end position="52"/>
    </location>
</feature>
<dbReference type="OrthoDB" id="3558022at2759"/>
<evidence type="ECO:0000313" key="6">
    <source>
        <dbReference type="EMBL" id="OCK73857.1"/>
    </source>
</evidence>
<evidence type="ECO:0000256" key="5">
    <source>
        <dbReference type="SAM" id="MobiDB-lite"/>
    </source>
</evidence>
<feature type="region of interest" description="Disordered" evidence="5">
    <location>
        <begin position="1"/>
        <end position="28"/>
    </location>
</feature>
<name>A0A8E2DY65_9PEZI</name>
<keyword evidence="3 4" id="KW-0472">Membrane</keyword>
<gene>
    <name evidence="4" type="primary">AIM11</name>
    <name evidence="6" type="ORF">K432DRAFT_410356</name>
</gene>
<feature type="compositionally biased region" description="Polar residues" evidence="5">
    <location>
        <begin position="10"/>
        <end position="28"/>
    </location>
</feature>
<comment type="similarity">
    <text evidence="4">Belongs to the AIM11 family.</text>
</comment>
<accession>A0A8E2DY65</accession>
<organism evidence="6 7">
    <name type="scientific">Lepidopterella palustris CBS 459.81</name>
    <dbReference type="NCBI Taxonomy" id="1314670"/>
    <lineage>
        <taxon>Eukaryota</taxon>
        <taxon>Fungi</taxon>
        <taxon>Dikarya</taxon>
        <taxon>Ascomycota</taxon>
        <taxon>Pezizomycotina</taxon>
        <taxon>Dothideomycetes</taxon>
        <taxon>Pleosporomycetidae</taxon>
        <taxon>Mytilinidiales</taxon>
        <taxon>Argynnaceae</taxon>
        <taxon>Lepidopterella</taxon>
    </lineage>
</organism>
<comment type="subcellular location">
    <subcellularLocation>
        <location evidence="4">Membrane</location>
        <topology evidence="4">Multi-pass membrane protein</topology>
    </subcellularLocation>
</comment>
<keyword evidence="2 4" id="KW-1133">Transmembrane helix</keyword>
<dbReference type="AlphaFoldDB" id="A0A8E2DY65"/>
<sequence length="137" mass="14925">MTRPAAEPPNSVTQRPTDSPSLSSHITSPRSRKQLGLFFAGASFLVLSTLVTKRSLVRRHNAIVPKFYQPNTRLDTKVSPTLDAIDALGLATLNVFSFAMMTTGGALWAFDISSMDDMRSKLRVGLGLDDAGRSEKE</sequence>
<dbReference type="EMBL" id="KV745633">
    <property type="protein sequence ID" value="OCK73857.1"/>
    <property type="molecule type" value="Genomic_DNA"/>
</dbReference>
<protein>
    <recommendedName>
        <fullName evidence="4">Altered inheritance of mitochondria protein 11</fullName>
    </recommendedName>
</protein>
<feature type="transmembrane region" description="Helical" evidence="4">
    <location>
        <begin position="87"/>
        <end position="110"/>
    </location>
</feature>
<dbReference type="PANTHER" id="PTHR39136:SF1">
    <property type="entry name" value="ALTERED INHERITANCE OF MITOCHONDRIA PROTEIN 11"/>
    <property type="match status" value="1"/>
</dbReference>
<reference evidence="6 7" key="1">
    <citation type="journal article" date="2016" name="Nat. Commun.">
        <title>Ectomycorrhizal ecology is imprinted in the genome of the dominant symbiotic fungus Cenococcum geophilum.</title>
        <authorList>
            <consortium name="DOE Joint Genome Institute"/>
            <person name="Peter M."/>
            <person name="Kohler A."/>
            <person name="Ohm R.A."/>
            <person name="Kuo A."/>
            <person name="Krutzmann J."/>
            <person name="Morin E."/>
            <person name="Arend M."/>
            <person name="Barry K.W."/>
            <person name="Binder M."/>
            <person name="Choi C."/>
            <person name="Clum A."/>
            <person name="Copeland A."/>
            <person name="Grisel N."/>
            <person name="Haridas S."/>
            <person name="Kipfer T."/>
            <person name="LaButti K."/>
            <person name="Lindquist E."/>
            <person name="Lipzen A."/>
            <person name="Maire R."/>
            <person name="Meier B."/>
            <person name="Mihaltcheva S."/>
            <person name="Molinier V."/>
            <person name="Murat C."/>
            <person name="Poggeler S."/>
            <person name="Quandt C.A."/>
            <person name="Sperisen C."/>
            <person name="Tritt A."/>
            <person name="Tisserant E."/>
            <person name="Crous P.W."/>
            <person name="Henrissat B."/>
            <person name="Nehls U."/>
            <person name="Egli S."/>
            <person name="Spatafora J.W."/>
            <person name="Grigoriev I.V."/>
            <person name="Martin F.M."/>
        </authorList>
    </citation>
    <scope>NUCLEOTIDE SEQUENCE [LARGE SCALE GENOMIC DNA]</scope>
    <source>
        <strain evidence="6 7">CBS 459.81</strain>
    </source>
</reference>
<dbReference type="GO" id="GO:0016020">
    <property type="term" value="C:membrane"/>
    <property type="evidence" value="ECO:0007669"/>
    <property type="project" value="UniProtKB-SubCell"/>
</dbReference>